<accession>H8GHE5</accession>
<dbReference type="STRING" id="686340.Metal_2372"/>
<protein>
    <submittedName>
        <fullName evidence="2">Nuclease-like protein</fullName>
    </submittedName>
</protein>
<dbReference type="EMBL" id="CM001475">
    <property type="protein sequence ID" value="EIC30097.1"/>
    <property type="molecule type" value="Genomic_DNA"/>
</dbReference>
<feature type="domain" description="NERD" evidence="1">
    <location>
        <begin position="30"/>
        <end position="147"/>
    </location>
</feature>
<dbReference type="Proteomes" id="UP000005090">
    <property type="component" value="Chromosome"/>
</dbReference>
<evidence type="ECO:0000313" key="3">
    <source>
        <dbReference type="Proteomes" id="UP000005090"/>
    </source>
</evidence>
<dbReference type="RefSeq" id="WP_005372499.1">
    <property type="nucleotide sequence ID" value="NZ_CM001475.1"/>
</dbReference>
<dbReference type="eggNOG" id="COG0551">
    <property type="taxonomic scope" value="Bacteria"/>
</dbReference>
<evidence type="ECO:0000313" key="2">
    <source>
        <dbReference type="EMBL" id="EIC30097.1"/>
    </source>
</evidence>
<organism evidence="2 3">
    <name type="scientific">Methylomicrobium album BG8</name>
    <dbReference type="NCBI Taxonomy" id="686340"/>
    <lineage>
        <taxon>Bacteria</taxon>
        <taxon>Pseudomonadati</taxon>
        <taxon>Pseudomonadota</taxon>
        <taxon>Gammaproteobacteria</taxon>
        <taxon>Methylococcales</taxon>
        <taxon>Methylococcaceae</taxon>
        <taxon>Methylomicrobium</taxon>
    </lineage>
</organism>
<dbReference type="InterPro" id="IPR011528">
    <property type="entry name" value="NERD"/>
</dbReference>
<dbReference type="Pfam" id="PF08378">
    <property type="entry name" value="NERD"/>
    <property type="match status" value="1"/>
</dbReference>
<sequence length="218" mass="25727">MLLLVTSSLICLYIGFRLGKHKKLNSNSYIQNEAELEVIKELKKLDKNKYYVMNDITLPTEEGTTQIDHIVFSENGIFVIETKGHKGWIFGKENDRNWTQYLKGGRKFSFHSPIIQNRNHIKNIINITNIPEHTLKTIVVFTNDKMEFKTSLPKHVLKINQLIQYIEEWNLSILNHSKMLETIGLIEFKRKEKSDETNKEHIEYINKRLSPKRKMKNN</sequence>
<reference evidence="2 3" key="1">
    <citation type="journal article" date="2013" name="Genome Announc.">
        <title>Genome Sequence of the Obligate Gammaproteobacterial Methanotroph Methylomicrobium album Strain BG8.</title>
        <authorList>
            <person name="Kits K.D."/>
            <person name="Kalyuzhnaya M.G."/>
            <person name="Klotz M.G."/>
            <person name="Jetten M.S."/>
            <person name="Op den Camp H.J."/>
            <person name="Vuilleumier S."/>
            <person name="Bringel F."/>
            <person name="Dispirito A.A."/>
            <person name="Murrell J.C."/>
            <person name="Bruce D."/>
            <person name="Cheng J.F."/>
            <person name="Copeland A."/>
            <person name="Goodwin L."/>
            <person name="Hauser L."/>
            <person name="Lajus A."/>
            <person name="Land M.L."/>
            <person name="Lapidus A."/>
            <person name="Lucas S."/>
            <person name="Medigue C."/>
            <person name="Pitluck S."/>
            <person name="Woyke T."/>
            <person name="Zeytun A."/>
            <person name="Stein L.Y."/>
        </authorList>
    </citation>
    <scope>NUCLEOTIDE SEQUENCE [LARGE SCALE GENOMIC DNA]</scope>
    <source>
        <strain evidence="2 3">BG8</strain>
    </source>
</reference>
<name>H8GHE5_METAL</name>
<proteinExistence type="predicted"/>
<gene>
    <name evidence="2" type="ORF">Metal_2372</name>
</gene>
<dbReference type="PROSITE" id="PS50965">
    <property type="entry name" value="NERD"/>
    <property type="match status" value="1"/>
</dbReference>
<dbReference type="AlphaFoldDB" id="H8GHE5"/>
<keyword evidence="3" id="KW-1185">Reference proteome</keyword>
<dbReference type="HOGENOM" id="CLU_068011_2_1_6"/>
<evidence type="ECO:0000259" key="1">
    <source>
        <dbReference type="PROSITE" id="PS50965"/>
    </source>
</evidence>